<dbReference type="InterPro" id="IPR036291">
    <property type="entry name" value="NAD(P)-bd_dom_sf"/>
</dbReference>
<evidence type="ECO:0000256" key="4">
    <source>
        <dbReference type="ARBA" id="ARBA00023002"/>
    </source>
</evidence>
<evidence type="ECO:0000256" key="5">
    <source>
        <dbReference type="HAMAP-Rule" id="MF_01925"/>
    </source>
</evidence>
<evidence type="ECO:0000259" key="9">
    <source>
        <dbReference type="Pfam" id="PF14748"/>
    </source>
</evidence>
<dbReference type="Gene3D" id="1.10.3730.10">
    <property type="entry name" value="ProC C-terminal domain-like"/>
    <property type="match status" value="1"/>
</dbReference>
<dbReference type="InterPro" id="IPR000304">
    <property type="entry name" value="Pyrroline-COOH_reductase"/>
</dbReference>
<organism evidence="10 11">
    <name type="scientific">Lapidilactobacillus gannanensis</name>
    <dbReference type="NCBI Taxonomy" id="2486002"/>
    <lineage>
        <taxon>Bacteria</taxon>
        <taxon>Bacillati</taxon>
        <taxon>Bacillota</taxon>
        <taxon>Bacilli</taxon>
        <taxon>Lactobacillales</taxon>
        <taxon>Lactobacillaceae</taxon>
        <taxon>Lapidilactobacillus</taxon>
    </lineage>
</organism>
<dbReference type="Gene3D" id="3.40.50.720">
    <property type="entry name" value="NAD(P)-binding Rossmann-like Domain"/>
    <property type="match status" value="1"/>
</dbReference>
<evidence type="ECO:0000313" key="11">
    <source>
        <dbReference type="Proteomes" id="UP001597191"/>
    </source>
</evidence>
<protein>
    <recommendedName>
        <fullName evidence="5 6">Pyrroline-5-carboxylate reductase</fullName>
        <shortName evidence="5">P5C reductase</shortName>
        <shortName evidence="5">P5CR</shortName>
        <ecNumber evidence="5 6">1.5.1.2</ecNumber>
    </recommendedName>
    <alternativeName>
        <fullName evidence="5">PCA reductase</fullName>
    </alternativeName>
</protein>
<sequence>MKLGFIGVGHMAQAIILGLIKAEAIASADILVHGGHLANYQDFAKNNNLQIMTDNQAVVEKANVVILAVKPQQKAAVLADLVDLFQKRQKPLFSLLSGVSLADLAAIVGEQVPIVRVMPNLNVQIKHGITALAANQSAQEKALPVAQNLFGAIGSTLPLAEQDFSTFVALAGSAPAFVYLFIDALAHAGVKYGLTKKQAVAIVSQMVAGSAQLVQESEQSPWDLADAVASPGGTTIAGLLALQEAGFEPAITKAVDATIAKDSE</sequence>
<comment type="caution">
    <text evidence="10">The sequence shown here is derived from an EMBL/GenBank/DDBJ whole genome shotgun (WGS) entry which is preliminary data.</text>
</comment>
<keyword evidence="2 5" id="KW-0641">Proline biosynthesis</keyword>
<dbReference type="PANTHER" id="PTHR11645">
    <property type="entry name" value="PYRROLINE-5-CARBOXYLATE REDUCTASE"/>
    <property type="match status" value="1"/>
</dbReference>
<dbReference type="HAMAP" id="MF_01925">
    <property type="entry name" value="P5C_reductase"/>
    <property type="match status" value="1"/>
</dbReference>
<proteinExistence type="inferred from homology"/>
<dbReference type="GO" id="GO:0004735">
    <property type="term" value="F:pyrroline-5-carboxylate reductase activity"/>
    <property type="evidence" value="ECO:0007669"/>
    <property type="project" value="UniProtKB-EC"/>
</dbReference>
<dbReference type="InterPro" id="IPR029036">
    <property type="entry name" value="P5CR_dimer"/>
</dbReference>
<dbReference type="Proteomes" id="UP001597191">
    <property type="component" value="Unassembled WGS sequence"/>
</dbReference>
<dbReference type="NCBIfam" id="TIGR00112">
    <property type="entry name" value="proC"/>
    <property type="match status" value="1"/>
</dbReference>
<dbReference type="RefSeq" id="WP_125651200.1">
    <property type="nucleotide sequence ID" value="NZ_JBHTOH010000076.1"/>
</dbReference>
<dbReference type="Pfam" id="PF14748">
    <property type="entry name" value="P5CR_dimer"/>
    <property type="match status" value="1"/>
</dbReference>
<dbReference type="InterPro" id="IPR028939">
    <property type="entry name" value="P5C_Rdtase_cat_N"/>
</dbReference>
<keyword evidence="4 5" id="KW-0560">Oxidoreductase</keyword>
<feature type="domain" description="Pyrroline-5-carboxylate reductase catalytic N-terminal" evidence="8">
    <location>
        <begin position="2"/>
        <end position="86"/>
    </location>
</feature>
<comment type="pathway">
    <text evidence="5 7">Amino-acid biosynthesis; L-proline biosynthesis; L-proline from L-glutamate 5-semialdehyde: step 1/1.</text>
</comment>
<evidence type="ECO:0000256" key="3">
    <source>
        <dbReference type="ARBA" id="ARBA00022857"/>
    </source>
</evidence>
<dbReference type="InterPro" id="IPR053790">
    <property type="entry name" value="P5CR-like_CS"/>
</dbReference>
<evidence type="ECO:0000256" key="2">
    <source>
        <dbReference type="ARBA" id="ARBA00022650"/>
    </source>
</evidence>
<dbReference type="Pfam" id="PF03807">
    <property type="entry name" value="F420_oxidored"/>
    <property type="match status" value="1"/>
</dbReference>
<feature type="domain" description="Pyrroline-5-carboxylate reductase dimerisation" evidence="9">
    <location>
        <begin position="161"/>
        <end position="264"/>
    </location>
</feature>
<dbReference type="SUPFAM" id="SSF51735">
    <property type="entry name" value="NAD(P)-binding Rossmann-fold domains"/>
    <property type="match status" value="1"/>
</dbReference>
<keyword evidence="3 5" id="KW-0521">NADP</keyword>
<keyword evidence="5 7" id="KW-0028">Amino-acid biosynthesis</keyword>
<comment type="similarity">
    <text evidence="1 5 7">Belongs to the pyrroline-5-carboxylate reductase family.</text>
</comment>
<accession>A0ABW4BMM8</accession>
<reference evidence="11" key="1">
    <citation type="journal article" date="2019" name="Int. J. Syst. Evol. Microbiol.">
        <title>The Global Catalogue of Microorganisms (GCM) 10K type strain sequencing project: providing services to taxonomists for standard genome sequencing and annotation.</title>
        <authorList>
            <consortium name="The Broad Institute Genomics Platform"/>
            <consortium name="The Broad Institute Genome Sequencing Center for Infectious Disease"/>
            <person name="Wu L."/>
            <person name="Ma J."/>
        </authorList>
    </citation>
    <scope>NUCLEOTIDE SEQUENCE [LARGE SCALE GENOMIC DNA]</scope>
    <source>
        <strain evidence="11">CCM 8937</strain>
    </source>
</reference>
<dbReference type="PANTHER" id="PTHR11645:SF0">
    <property type="entry name" value="PYRROLINE-5-CARBOXYLATE REDUCTASE 3"/>
    <property type="match status" value="1"/>
</dbReference>
<comment type="subcellular location">
    <subcellularLocation>
        <location evidence="5">Cytoplasm</location>
    </subcellularLocation>
</comment>
<evidence type="ECO:0000313" key="10">
    <source>
        <dbReference type="EMBL" id="MFD1411464.1"/>
    </source>
</evidence>
<name>A0ABW4BMM8_9LACO</name>
<evidence type="ECO:0000259" key="8">
    <source>
        <dbReference type="Pfam" id="PF03807"/>
    </source>
</evidence>
<comment type="catalytic activity">
    <reaction evidence="5">
        <text>L-proline + NAD(+) = (S)-1-pyrroline-5-carboxylate + NADH + 2 H(+)</text>
        <dbReference type="Rhea" id="RHEA:14105"/>
        <dbReference type="ChEBI" id="CHEBI:15378"/>
        <dbReference type="ChEBI" id="CHEBI:17388"/>
        <dbReference type="ChEBI" id="CHEBI:57540"/>
        <dbReference type="ChEBI" id="CHEBI:57945"/>
        <dbReference type="ChEBI" id="CHEBI:60039"/>
        <dbReference type="EC" id="1.5.1.2"/>
    </reaction>
</comment>
<evidence type="ECO:0000256" key="6">
    <source>
        <dbReference type="NCBIfam" id="TIGR00112"/>
    </source>
</evidence>
<evidence type="ECO:0000256" key="7">
    <source>
        <dbReference type="RuleBase" id="RU003903"/>
    </source>
</evidence>
<evidence type="ECO:0000256" key="1">
    <source>
        <dbReference type="ARBA" id="ARBA00005525"/>
    </source>
</evidence>
<gene>
    <name evidence="5 10" type="primary">proC</name>
    <name evidence="10" type="ORF">ACFQ4R_07700</name>
</gene>
<dbReference type="InterPro" id="IPR008927">
    <property type="entry name" value="6-PGluconate_DH-like_C_sf"/>
</dbReference>
<comment type="catalytic activity">
    <reaction evidence="5 7">
        <text>L-proline + NADP(+) = (S)-1-pyrroline-5-carboxylate + NADPH + 2 H(+)</text>
        <dbReference type="Rhea" id="RHEA:14109"/>
        <dbReference type="ChEBI" id="CHEBI:15378"/>
        <dbReference type="ChEBI" id="CHEBI:17388"/>
        <dbReference type="ChEBI" id="CHEBI:57783"/>
        <dbReference type="ChEBI" id="CHEBI:58349"/>
        <dbReference type="ChEBI" id="CHEBI:60039"/>
        <dbReference type="EC" id="1.5.1.2"/>
    </reaction>
</comment>
<dbReference type="SUPFAM" id="SSF48179">
    <property type="entry name" value="6-phosphogluconate dehydrogenase C-terminal domain-like"/>
    <property type="match status" value="1"/>
</dbReference>
<comment type="function">
    <text evidence="5">Catalyzes the reduction of 1-pyrroline-5-carboxylate (PCA) to L-proline.</text>
</comment>
<dbReference type="EC" id="1.5.1.2" evidence="5 6"/>
<dbReference type="PIRSF" id="PIRSF000193">
    <property type="entry name" value="Pyrrol-5-carb_rd"/>
    <property type="match status" value="1"/>
</dbReference>
<dbReference type="EMBL" id="JBHTOH010000076">
    <property type="protein sequence ID" value="MFD1411464.1"/>
    <property type="molecule type" value="Genomic_DNA"/>
</dbReference>
<keyword evidence="5" id="KW-0963">Cytoplasm</keyword>
<keyword evidence="11" id="KW-1185">Reference proteome</keyword>
<dbReference type="PROSITE" id="PS00521">
    <property type="entry name" value="P5CR"/>
    <property type="match status" value="1"/>
</dbReference>